<gene>
    <name evidence="2" type="ORF">PAXRUDRAFT_493302</name>
</gene>
<evidence type="ECO:0000313" key="2">
    <source>
        <dbReference type="EMBL" id="KIK75371.1"/>
    </source>
</evidence>
<dbReference type="EMBL" id="KN828159">
    <property type="protein sequence ID" value="KIK75371.1"/>
    <property type="molecule type" value="Genomic_DNA"/>
</dbReference>
<proteinExistence type="predicted"/>
<dbReference type="InParanoid" id="A0A0D0CWB3"/>
<feature type="region of interest" description="Disordered" evidence="1">
    <location>
        <begin position="133"/>
        <end position="159"/>
    </location>
</feature>
<dbReference type="OrthoDB" id="2656691at2759"/>
<name>A0A0D0CWB3_9AGAM</name>
<reference evidence="2 3" key="1">
    <citation type="submission" date="2014-04" db="EMBL/GenBank/DDBJ databases">
        <authorList>
            <consortium name="DOE Joint Genome Institute"/>
            <person name="Kuo A."/>
            <person name="Kohler A."/>
            <person name="Jargeat P."/>
            <person name="Nagy L.G."/>
            <person name="Floudas D."/>
            <person name="Copeland A."/>
            <person name="Barry K.W."/>
            <person name="Cichocki N."/>
            <person name="Veneault-Fourrey C."/>
            <person name="LaButti K."/>
            <person name="Lindquist E.A."/>
            <person name="Lipzen A."/>
            <person name="Lundell T."/>
            <person name="Morin E."/>
            <person name="Murat C."/>
            <person name="Sun H."/>
            <person name="Tunlid A."/>
            <person name="Henrissat B."/>
            <person name="Grigoriev I.V."/>
            <person name="Hibbett D.S."/>
            <person name="Martin F."/>
            <person name="Nordberg H.P."/>
            <person name="Cantor M.N."/>
            <person name="Hua S.X."/>
        </authorList>
    </citation>
    <scope>NUCLEOTIDE SEQUENCE [LARGE SCALE GENOMIC DNA]</scope>
    <source>
        <strain evidence="2 3">Ve08.2h10</strain>
    </source>
</reference>
<organism evidence="2 3">
    <name type="scientific">Paxillus rubicundulus Ve08.2h10</name>
    <dbReference type="NCBI Taxonomy" id="930991"/>
    <lineage>
        <taxon>Eukaryota</taxon>
        <taxon>Fungi</taxon>
        <taxon>Dikarya</taxon>
        <taxon>Basidiomycota</taxon>
        <taxon>Agaricomycotina</taxon>
        <taxon>Agaricomycetes</taxon>
        <taxon>Agaricomycetidae</taxon>
        <taxon>Boletales</taxon>
        <taxon>Paxilineae</taxon>
        <taxon>Paxillaceae</taxon>
        <taxon>Paxillus</taxon>
    </lineage>
</organism>
<protein>
    <submittedName>
        <fullName evidence="2">Unplaced genomic scaffold scaffold_3337, whole genome shotgun sequence</fullName>
    </submittedName>
</protein>
<evidence type="ECO:0000313" key="3">
    <source>
        <dbReference type="Proteomes" id="UP000054538"/>
    </source>
</evidence>
<sequence length="397" mass="43096">MSHWEGPVFLQEGVVSMDGDAGQSWSAHSFDSADYQDITHITVIGECITSPRRDLSDPNSLACQGSLGSGLPLESGLQTSRIEHDLHGWHINPEQDVAHTNNNIPLSASTSLSPAEHYGLPQTISHATFRALGHTPHLNSSGPDTQLPPAPTISQGSRGQGLPQIDLFFASHPAGRDGHRGTLVISSSTCGWRSTDGSICGRIITRPTVPQHLAEHGIANLRSNMPIQCWWCPNKSKKIKRKGIVRHVREVHLHLTRPLASTASVNVPGAYQMHSVLDVTKQPPEADLNAEDHTQGYQEARPSCKRTGNGLQTTCASPPHGGYYQIPPQYAMGDIKGAVPCHDGPGAYPKGSTQCTEDPRGTYEGFRRLEASLLSAEYQKLMDSMPVYSPPIDELWP</sequence>
<accession>A0A0D0CWB3</accession>
<reference evidence="3" key="2">
    <citation type="submission" date="2015-01" db="EMBL/GenBank/DDBJ databases">
        <title>Evolutionary Origins and Diversification of the Mycorrhizal Mutualists.</title>
        <authorList>
            <consortium name="DOE Joint Genome Institute"/>
            <consortium name="Mycorrhizal Genomics Consortium"/>
            <person name="Kohler A."/>
            <person name="Kuo A."/>
            <person name="Nagy L.G."/>
            <person name="Floudas D."/>
            <person name="Copeland A."/>
            <person name="Barry K.W."/>
            <person name="Cichocki N."/>
            <person name="Veneault-Fourrey C."/>
            <person name="LaButti K."/>
            <person name="Lindquist E.A."/>
            <person name="Lipzen A."/>
            <person name="Lundell T."/>
            <person name="Morin E."/>
            <person name="Murat C."/>
            <person name="Riley R."/>
            <person name="Ohm R."/>
            <person name="Sun H."/>
            <person name="Tunlid A."/>
            <person name="Henrissat B."/>
            <person name="Grigoriev I.V."/>
            <person name="Hibbett D.S."/>
            <person name="Martin F."/>
        </authorList>
    </citation>
    <scope>NUCLEOTIDE SEQUENCE [LARGE SCALE GENOMIC DNA]</scope>
    <source>
        <strain evidence="3">Ve08.2h10</strain>
    </source>
</reference>
<dbReference type="Proteomes" id="UP000054538">
    <property type="component" value="Unassembled WGS sequence"/>
</dbReference>
<dbReference type="HOGENOM" id="CLU_694643_0_0_1"/>
<keyword evidence="3" id="KW-1185">Reference proteome</keyword>
<dbReference type="AlphaFoldDB" id="A0A0D0CWB3"/>
<evidence type="ECO:0000256" key="1">
    <source>
        <dbReference type="SAM" id="MobiDB-lite"/>
    </source>
</evidence>